<dbReference type="InterPro" id="IPR036812">
    <property type="entry name" value="NAD(P)_OxRdtase_dom_sf"/>
</dbReference>
<dbReference type="Pfam" id="PF00248">
    <property type="entry name" value="Aldo_ket_red"/>
    <property type="match status" value="1"/>
</dbReference>
<dbReference type="InterPro" id="IPR019546">
    <property type="entry name" value="TAT_signal_bac_arc"/>
</dbReference>
<organism evidence="2 3">
    <name type="scientific">Aquisphaera giovannonii</name>
    <dbReference type="NCBI Taxonomy" id="406548"/>
    <lineage>
        <taxon>Bacteria</taxon>
        <taxon>Pseudomonadati</taxon>
        <taxon>Planctomycetota</taxon>
        <taxon>Planctomycetia</taxon>
        <taxon>Isosphaerales</taxon>
        <taxon>Isosphaeraceae</taxon>
        <taxon>Aquisphaera</taxon>
    </lineage>
</organism>
<dbReference type="Proteomes" id="UP000324233">
    <property type="component" value="Chromosome"/>
</dbReference>
<evidence type="ECO:0000259" key="1">
    <source>
        <dbReference type="Pfam" id="PF00248"/>
    </source>
</evidence>
<dbReference type="Gene3D" id="3.20.20.100">
    <property type="entry name" value="NADP-dependent oxidoreductase domain"/>
    <property type="match status" value="1"/>
</dbReference>
<dbReference type="RefSeq" id="WP_148598342.1">
    <property type="nucleotide sequence ID" value="NZ_CP042997.1"/>
</dbReference>
<dbReference type="InterPro" id="IPR023210">
    <property type="entry name" value="NADP_OxRdtase_dom"/>
</dbReference>
<keyword evidence="3" id="KW-1185">Reference proteome</keyword>
<dbReference type="PANTHER" id="PTHR43312:SF1">
    <property type="entry name" value="NADP-DEPENDENT OXIDOREDUCTASE DOMAIN-CONTAINING PROTEIN"/>
    <property type="match status" value="1"/>
</dbReference>
<dbReference type="EMBL" id="CP042997">
    <property type="protein sequence ID" value="QEH38966.1"/>
    <property type="molecule type" value="Genomic_DNA"/>
</dbReference>
<dbReference type="SUPFAM" id="SSF51430">
    <property type="entry name" value="NAD(P)-linked oxidoreductase"/>
    <property type="match status" value="1"/>
</dbReference>
<sequence>MTAPDEMNRREFIKTTAVTTAAATATATAAVATSARAEDAPGDGLIHRNERAGMPYRKLGRTNFVCSRLVFGGGAALIGGKAVRLLNAAFDAGVNFYDLGSNAYYKGSERAFAPFLAANRGKIWVTSKAPLRPVDGYQPGKALTKEQGKFLADYWTGLLNASLADLGTDYVDAYYLMGVGEPEVIRCEELHEAFLKAKQAGKVGHWGVSTHKRAQQVLEAMIETGWYDLAMIAITPAGWYDWDSKSLLPGTPAMVDLQPTLKRARDAGIGLVGMKAARYLSSRGGKELEKAFDGHYSEKLMQSGLSAWQRSYAFVLAHGVDVVNSDMQNFAHFKENLAAVQRSAELFATA</sequence>
<dbReference type="InterPro" id="IPR006311">
    <property type="entry name" value="TAT_signal"/>
</dbReference>
<feature type="domain" description="NADP-dependent oxidoreductase" evidence="1">
    <location>
        <begin position="81"/>
        <end position="234"/>
    </location>
</feature>
<dbReference type="KEGG" id="agv:OJF2_75780"/>
<dbReference type="OrthoDB" id="254258at2"/>
<dbReference type="InterPro" id="IPR053135">
    <property type="entry name" value="AKR2_Oxidoreductase"/>
</dbReference>
<name>A0A5B9WE88_9BACT</name>
<evidence type="ECO:0000313" key="3">
    <source>
        <dbReference type="Proteomes" id="UP000324233"/>
    </source>
</evidence>
<dbReference type="AlphaFoldDB" id="A0A5B9WE88"/>
<proteinExistence type="predicted"/>
<accession>A0A5B9WE88</accession>
<protein>
    <submittedName>
        <fullName evidence="2">Aldo/keto reductase family protein</fullName>
    </submittedName>
</protein>
<evidence type="ECO:0000313" key="2">
    <source>
        <dbReference type="EMBL" id="QEH38966.1"/>
    </source>
</evidence>
<dbReference type="Pfam" id="PF10518">
    <property type="entry name" value="TAT_signal"/>
    <property type="match status" value="1"/>
</dbReference>
<dbReference type="PANTHER" id="PTHR43312">
    <property type="entry name" value="D-THREO-ALDOSE 1-DEHYDROGENASE"/>
    <property type="match status" value="1"/>
</dbReference>
<reference evidence="2 3" key="1">
    <citation type="submission" date="2019-08" db="EMBL/GenBank/DDBJ databases">
        <title>Deep-cultivation of Planctomycetes and their phenomic and genomic characterization uncovers novel biology.</title>
        <authorList>
            <person name="Wiegand S."/>
            <person name="Jogler M."/>
            <person name="Boedeker C."/>
            <person name="Pinto D."/>
            <person name="Vollmers J."/>
            <person name="Rivas-Marin E."/>
            <person name="Kohn T."/>
            <person name="Peeters S.H."/>
            <person name="Heuer A."/>
            <person name="Rast P."/>
            <person name="Oberbeckmann S."/>
            <person name="Bunk B."/>
            <person name="Jeske O."/>
            <person name="Meyerdierks A."/>
            <person name="Storesund J.E."/>
            <person name="Kallscheuer N."/>
            <person name="Luecker S."/>
            <person name="Lage O.M."/>
            <person name="Pohl T."/>
            <person name="Merkel B.J."/>
            <person name="Hornburger P."/>
            <person name="Mueller R.-W."/>
            <person name="Bruemmer F."/>
            <person name="Labrenz M."/>
            <person name="Spormann A.M."/>
            <person name="Op den Camp H."/>
            <person name="Overmann J."/>
            <person name="Amann R."/>
            <person name="Jetten M.S.M."/>
            <person name="Mascher T."/>
            <person name="Medema M.H."/>
            <person name="Devos D.P."/>
            <person name="Kaster A.-K."/>
            <person name="Ovreas L."/>
            <person name="Rohde M."/>
            <person name="Galperin M.Y."/>
            <person name="Jogler C."/>
        </authorList>
    </citation>
    <scope>NUCLEOTIDE SEQUENCE [LARGE SCALE GENOMIC DNA]</scope>
    <source>
        <strain evidence="2 3">OJF2</strain>
    </source>
</reference>
<gene>
    <name evidence="2" type="ORF">OJF2_75780</name>
</gene>
<dbReference type="PROSITE" id="PS51318">
    <property type="entry name" value="TAT"/>
    <property type="match status" value="1"/>
</dbReference>